<comment type="caution">
    <text evidence="2">The sequence shown here is derived from an EMBL/GenBank/DDBJ whole genome shotgun (WGS) entry which is preliminary data.</text>
</comment>
<dbReference type="EMBL" id="JBHMBK010000003">
    <property type="protein sequence ID" value="MFB9683767.1"/>
    <property type="molecule type" value="Genomic_DNA"/>
</dbReference>
<protein>
    <submittedName>
        <fullName evidence="2">Uncharacterized protein</fullName>
    </submittedName>
</protein>
<dbReference type="RefSeq" id="WP_378190053.1">
    <property type="nucleotide sequence ID" value="NZ_JBHMBK010000003.1"/>
</dbReference>
<feature type="compositionally biased region" description="Basic and acidic residues" evidence="1">
    <location>
        <begin position="56"/>
        <end position="66"/>
    </location>
</feature>
<evidence type="ECO:0000256" key="1">
    <source>
        <dbReference type="SAM" id="MobiDB-lite"/>
    </source>
</evidence>
<organism evidence="2 3">
    <name type="scientific">Amycolatopsis plumensis</name>
    <dbReference type="NCBI Taxonomy" id="236508"/>
    <lineage>
        <taxon>Bacteria</taxon>
        <taxon>Bacillati</taxon>
        <taxon>Actinomycetota</taxon>
        <taxon>Actinomycetes</taxon>
        <taxon>Pseudonocardiales</taxon>
        <taxon>Pseudonocardiaceae</taxon>
        <taxon>Amycolatopsis</taxon>
    </lineage>
</organism>
<evidence type="ECO:0000313" key="3">
    <source>
        <dbReference type="Proteomes" id="UP001589535"/>
    </source>
</evidence>
<sequence length="66" mass="6925">MNQRIPELIALAAVLATGVILIALGVSPESLAVITAALAALYLAWHGGRPGPTPPRQEEAERSREP</sequence>
<name>A0ABV5TXB5_9PSEU</name>
<gene>
    <name evidence="2" type="ORF">ACFFTO_06175</name>
</gene>
<reference evidence="2 3" key="1">
    <citation type="submission" date="2024-09" db="EMBL/GenBank/DDBJ databases">
        <authorList>
            <person name="Sun Q."/>
            <person name="Mori K."/>
        </authorList>
    </citation>
    <scope>NUCLEOTIDE SEQUENCE [LARGE SCALE GENOMIC DNA]</scope>
    <source>
        <strain evidence="2 3">JCM 13852</strain>
    </source>
</reference>
<feature type="region of interest" description="Disordered" evidence="1">
    <location>
        <begin position="47"/>
        <end position="66"/>
    </location>
</feature>
<dbReference type="Proteomes" id="UP001589535">
    <property type="component" value="Unassembled WGS sequence"/>
</dbReference>
<keyword evidence="3" id="KW-1185">Reference proteome</keyword>
<evidence type="ECO:0000313" key="2">
    <source>
        <dbReference type="EMBL" id="MFB9683767.1"/>
    </source>
</evidence>
<accession>A0ABV5TXB5</accession>
<proteinExistence type="predicted"/>